<sequence>MIMRGVSYTEEQRERIFQLWVGLGNVQRVCDWCAENEGELGFPPPHPNTIKKWKREDHWEARKGNIKMKKEEVADTTIAGELAEVEVDIRGLVMEGIGVFKSQLKALREKTKGGESPVDAEMLEAVGLKMGVREFKELCSMMEGLIPTEKQEVTFRWATKKEMADKKAEEEQGDDEDEN</sequence>
<gene>
    <name evidence="1" type="ORF">S06H3_00526</name>
</gene>
<dbReference type="AlphaFoldDB" id="X1KT03"/>
<accession>X1KT03</accession>
<evidence type="ECO:0000313" key="1">
    <source>
        <dbReference type="EMBL" id="GAH93289.1"/>
    </source>
</evidence>
<dbReference type="EMBL" id="BARV01000097">
    <property type="protein sequence ID" value="GAH93289.1"/>
    <property type="molecule type" value="Genomic_DNA"/>
</dbReference>
<organism evidence="1">
    <name type="scientific">marine sediment metagenome</name>
    <dbReference type="NCBI Taxonomy" id="412755"/>
    <lineage>
        <taxon>unclassified sequences</taxon>
        <taxon>metagenomes</taxon>
        <taxon>ecological metagenomes</taxon>
    </lineage>
</organism>
<reference evidence="1" key="1">
    <citation type="journal article" date="2014" name="Front. Microbiol.">
        <title>High frequency of phylogenetically diverse reductive dehalogenase-homologous genes in deep subseafloor sedimentary metagenomes.</title>
        <authorList>
            <person name="Kawai M."/>
            <person name="Futagami T."/>
            <person name="Toyoda A."/>
            <person name="Takaki Y."/>
            <person name="Nishi S."/>
            <person name="Hori S."/>
            <person name="Arai W."/>
            <person name="Tsubouchi T."/>
            <person name="Morono Y."/>
            <person name="Uchiyama I."/>
            <person name="Ito T."/>
            <person name="Fujiyama A."/>
            <person name="Inagaki F."/>
            <person name="Takami H."/>
        </authorList>
    </citation>
    <scope>NUCLEOTIDE SEQUENCE</scope>
    <source>
        <strain evidence="1">Expedition CK06-06</strain>
    </source>
</reference>
<comment type="caution">
    <text evidence="1">The sequence shown here is derived from an EMBL/GenBank/DDBJ whole genome shotgun (WGS) entry which is preliminary data.</text>
</comment>
<proteinExistence type="predicted"/>
<protein>
    <submittedName>
        <fullName evidence="1">Uncharacterized protein</fullName>
    </submittedName>
</protein>
<name>X1KT03_9ZZZZ</name>